<evidence type="ECO:0000313" key="1">
    <source>
        <dbReference type="EMBL" id="QWQ66181.1"/>
    </source>
</evidence>
<name>A0A8F1NN57_9MICR</name>
<dbReference type="EMBL" id="MW864067">
    <property type="protein sequence ID" value="QWQ66181.1"/>
    <property type="molecule type" value="Genomic_DNA"/>
</dbReference>
<sequence length="138" mass="16693">MKKNKYIKYNLRTFKRRLKTTINKNNKKNYGISIITKMVIKIRKLKNYNYKNLMISYKEYQNLNFSRGNQRLGGGKSNPLNISLNYPKRSIISYMPIKTIYSNKIKNIKNRENINKIISLYTYKWMKHLNINIYINKI</sequence>
<keyword evidence="1" id="KW-0496">Mitochondrion</keyword>
<proteinExistence type="predicted"/>
<gene>
    <name evidence="1" type="primary">orf138</name>
</gene>
<protein>
    <submittedName>
        <fullName evidence="1">Uncharacterized protein</fullName>
    </submittedName>
</protein>
<dbReference type="AlphaFoldDB" id="A0A8F1NN57"/>
<accession>A0A8F1NN57</accession>
<organism evidence="1">
    <name type="scientific">Mitosporidium daphniae</name>
    <dbReference type="NCBI Taxonomy" id="1485682"/>
    <lineage>
        <taxon>Eukaryota</taxon>
        <taxon>Fungi</taxon>
        <taxon>Fungi incertae sedis</taxon>
        <taxon>Microsporidia</taxon>
        <taxon>Mitosporidium</taxon>
    </lineage>
</organism>
<geneLocation type="mitochondrion" evidence="1"/>
<reference evidence="1" key="1">
    <citation type="submission" date="2021-04" db="EMBL/GenBank/DDBJ databases">
        <authorList>
            <person name="Haag K.L."/>
            <person name="Pombert J.-F."/>
        </authorList>
    </citation>
    <scope>NUCLEOTIDE SEQUENCE</scope>
    <source>
        <tissue evidence="1">Spores</tissue>
    </source>
</reference>